<dbReference type="AlphaFoldDB" id="A0A1A2XHD6"/>
<dbReference type="EMBL" id="LZKG01000173">
    <property type="protein sequence ID" value="OBI24306.1"/>
    <property type="molecule type" value="Genomic_DNA"/>
</dbReference>
<evidence type="ECO:0000313" key="2">
    <source>
        <dbReference type="Proteomes" id="UP000093943"/>
    </source>
</evidence>
<sequence length="369" mass="40388">MTADTVAATVEDIVAAPTWEERVRRIRLVPQKHGIAEHTEIYASVARILYVPNLAPDFAYIHEDSFYELPYFQQAYDAAHSATNGFTNVDVDTLAGVIEANPRTLLPLRTILGFTKTEFAHATTVVAGVLDLAALSASKVDSMERRATRTTTEQARVAAMTLVRVLDGTLFAEPPTGLRRKQDKPDTAGGWDTVRQTAQDGVSYATFLHQRHYGGAFRQVLDARSTSRGDTLEDAVAQLFCSNGIQFVRTGSVNQAEIADRFEIHVTPAPDFVVFKTHGGTDTVRAMLECKTINDGGTARDKAPRFKNLRDECTRLGGIPLFAVLGGMAWTRVNDTLGPVVRDTDGRVFSPSNLDEMLAVSPFPELVTS</sequence>
<gene>
    <name evidence="1" type="ORF">A5710_00930</name>
</gene>
<name>A0A1A2XHD6_MYCSD</name>
<evidence type="ECO:0000313" key="1">
    <source>
        <dbReference type="EMBL" id="OBI24306.1"/>
    </source>
</evidence>
<dbReference type="Proteomes" id="UP000093943">
    <property type="component" value="Unassembled WGS sequence"/>
</dbReference>
<accession>A0A1A2XHD6</accession>
<proteinExistence type="predicted"/>
<comment type="caution">
    <text evidence="1">The sequence shown here is derived from an EMBL/GenBank/DDBJ whole genome shotgun (WGS) entry which is preliminary data.</text>
</comment>
<dbReference type="RefSeq" id="WP_065019541.1">
    <property type="nucleotide sequence ID" value="NZ_LZKG01000173.1"/>
</dbReference>
<organism evidence="1 2">
    <name type="scientific">Mycolicibacter sinensis (strain JDM601)</name>
    <name type="common">Mycobacterium sinense</name>
    <dbReference type="NCBI Taxonomy" id="875328"/>
    <lineage>
        <taxon>Bacteria</taxon>
        <taxon>Bacillati</taxon>
        <taxon>Actinomycetota</taxon>
        <taxon>Actinomycetes</taxon>
        <taxon>Mycobacteriales</taxon>
        <taxon>Mycobacteriaceae</taxon>
        <taxon>Mycolicibacter</taxon>
    </lineage>
</organism>
<reference evidence="2" key="1">
    <citation type="submission" date="2016-06" db="EMBL/GenBank/DDBJ databases">
        <authorList>
            <person name="Sutton G."/>
            <person name="Brinkac L."/>
            <person name="Sanka R."/>
            <person name="Adams M."/>
            <person name="Lau E."/>
            <person name="Sam S."/>
            <person name="Sreng N."/>
            <person name="Him V."/>
            <person name="Kerleguer A."/>
            <person name="Cheng S."/>
        </authorList>
    </citation>
    <scope>NUCLEOTIDE SEQUENCE [LARGE SCALE GENOMIC DNA]</scope>
    <source>
        <strain evidence="2">E1876</strain>
    </source>
</reference>
<protein>
    <submittedName>
        <fullName evidence="1">Uncharacterized protein</fullName>
    </submittedName>
</protein>
<dbReference type="REBASE" id="409564">
    <property type="entry name" value="MsiJORF925P"/>
</dbReference>